<evidence type="ECO:0000313" key="2">
    <source>
        <dbReference type="Proteomes" id="UP000886602"/>
    </source>
</evidence>
<comment type="caution">
    <text evidence="1">The sequence shown here is derived from an EMBL/GenBank/DDBJ whole genome shotgun (WGS) entry which is preliminary data.</text>
</comment>
<proteinExistence type="predicted"/>
<dbReference type="EMBL" id="JADJNC010000034">
    <property type="protein sequence ID" value="MBK7424544.1"/>
    <property type="molecule type" value="Genomic_DNA"/>
</dbReference>
<sequence length="324" mass="32939">MGNPYDIADDDPEYLAMLKRYGVEPPQQKNAGQNSGWLGDTATGLKRGVQQLPGMATGLADIVASPISKVTGVNRPFSRAADAVGEFTGFQPDKWQKAAQQEYSPQLQEDLRAVDKAEGFWGTTREALSRPRTISNLVAEAIPGTVAGGFLGRAAMGTVMGAEALAANRAALAAGGAGADAARTALVNAGVKAGALGEGVTQAGSQMSQLDYDIDPLRAAGTSALSGVTTGLLGYGGGKLAGRLGLQDMEGAIAAGALRDTGRSGRGAYARGILGGGVSEGVFEELPQGATEQVWQNLAEGKPWDEGVGKAAAQSMLAGMAMGA</sequence>
<dbReference type="AlphaFoldDB" id="A0A9D7FHV9"/>
<accession>A0A9D7FHV9</accession>
<gene>
    <name evidence="1" type="ORF">IPJ48_16495</name>
</gene>
<organism evidence="1 2">
    <name type="scientific">Candidatus Propionivibrio dominans</name>
    <dbReference type="NCBI Taxonomy" id="2954373"/>
    <lineage>
        <taxon>Bacteria</taxon>
        <taxon>Pseudomonadati</taxon>
        <taxon>Pseudomonadota</taxon>
        <taxon>Betaproteobacteria</taxon>
        <taxon>Rhodocyclales</taxon>
        <taxon>Rhodocyclaceae</taxon>
        <taxon>Propionivibrio</taxon>
    </lineage>
</organism>
<protein>
    <submittedName>
        <fullName evidence="1">Uncharacterized protein</fullName>
    </submittedName>
</protein>
<reference evidence="1" key="1">
    <citation type="submission" date="2020-10" db="EMBL/GenBank/DDBJ databases">
        <title>Connecting structure to function with the recovery of over 1000 high-quality activated sludge metagenome-assembled genomes encoding full-length rRNA genes using long-read sequencing.</title>
        <authorList>
            <person name="Singleton C.M."/>
            <person name="Petriglieri F."/>
            <person name="Kristensen J.M."/>
            <person name="Kirkegaard R.H."/>
            <person name="Michaelsen T.Y."/>
            <person name="Andersen M.H."/>
            <person name="Karst S.M."/>
            <person name="Dueholm M.S."/>
            <person name="Nielsen P.H."/>
            <person name="Albertsen M."/>
        </authorList>
    </citation>
    <scope>NUCLEOTIDE SEQUENCE</scope>
    <source>
        <strain evidence="1">EsbW_18-Q3-R4-48_MAXAC.044</strain>
    </source>
</reference>
<feature type="non-terminal residue" evidence="1">
    <location>
        <position position="324"/>
    </location>
</feature>
<evidence type="ECO:0000313" key="1">
    <source>
        <dbReference type="EMBL" id="MBK7424544.1"/>
    </source>
</evidence>
<dbReference type="Proteomes" id="UP000886602">
    <property type="component" value="Unassembled WGS sequence"/>
</dbReference>
<name>A0A9D7FHV9_9RHOO</name>